<evidence type="ECO:0000256" key="4">
    <source>
        <dbReference type="ARBA" id="ARBA00022801"/>
    </source>
</evidence>
<keyword evidence="5" id="KW-0408">Iron</keyword>
<dbReference type="InterPro" id="IPR051536">
    <property type="entry name" value="UDG_Type-4/5"/>
</dbReference>
<evidence type="ECO:0000256" key="8">
    <source>
        <dbReference type="SAM" id="MobiDB-lite"/>
    </source>
</evidence>
<evidence type="ECO:0000313" key="11">
    <source>
        <dbReference type="Proteomes" id="UP000294028"/>
    </source>
</evidence>
<comment type="caution">
    <text evidence="10">The sequence shown here is derived from an EMBL/GenBank/DDBJ whole genome shotgun (WGS) entry which is preliminary data.</text>
</comment>
<dbReference type="GO" id="GO:0046872">
    <property type="term" value="F:metal ion binding"/>
    <property type="evidence" value="ECO:0007669"/>
    <property type="project" value="UniProtKB-KW"/>
</dbReference>
<dbReference type="SMART" id="SM00986">
    <property type="entry name" value="UDG"/>
    <property type="match status" value="1"/>
</dbReference>
<keyword evidence="6" id="KW-0411">Iron-sulfur</keyword>
<feature type="domain" description="Uracil-DNA glycosylase-like" evidence="9">
    <location>
        <begin position="48"/>
        <end position="219"/>
    </location>
</feature>
<feature type="region of interest" description="Disordered" evidence="8">
    <location>
        <begin position="1"/>
        <end position="23"/>
    </location>
</feature>
<evidence type="ECO:0000313" key="10">
    <source>
        <dbReference type="EMBL" id="RYJ14974.1"/>
    </source>
</evidence>
<keyword evidence="4" id="KW-0378">Hydrolase</keyword>
<dbReference type="AlphaFoldDB" id="A0A482TAJ9"/>
<evidence type="ECO:0000256" key="6">
    <source>
        <dbReference type="ARBA" id="ARBA00023014"/>
    </source>
</evidence>
<sequence>MAPSEREGRPPHRNDGDSHFPETDSAFVLDADCTRCPELVACRTRISWGNGSSDASVMVVGEAPGAGDPDAEQWQGGNHTGMAYTTRHSGRRIRKLIAAAGHADAYYTNAVKCVPCDGDGSNREPTATERANCRTHLDTELDAIEPEVVVSTGKHATATMLAFDGRELDGFLDTVLDSVELDAFDVMLLPLLHPSYQDVWLSRLGYTESEYREAIRERLP</sequence>
<evidence type="ECO:0000256" key="2">
    <source>
        <dbReference type="ARBA" id="ARBA00022723"/>
    </source>
</evidence>
<evidence type="ECO:0000256" key="7">
    <source>
        <dbReference type="ARBA" id="ARBA00023204"/>
    </source>
</evidence>
<protein>
    <submittedName>
        <fullName evidence="10">Uracil-DNA glycosylase</fullName>
    </submittedName>
</protein>
<organism evidence="10 11">
    <name type="scientific">Halogeometricum borinquense</name>
    <dbReference type="NCBI Taxonomy" id="60847"/>
    <lineage>
        <taxon>Archaea</taxon>
        <taxon>Methanobacteriati</taxon>
        <taxon>Methanobacteriota</taxon>
        <taxon>Stenosarchaea group</taxon>
        <taxon>Halobacteria</taxon>
        <taxon>Halobacteriales</taxon>
        <taxon>Haloferacaceae</taxon>
        <taxon>Halogeometricum</taxon>
    </lineage>
</organism>
<feature type="compositionally biased region" description="Basic and acidic residues" evidence="8">
    <location>
        <begin position="1"/>
        <end position="22"/>
    </location>
</feature>
<keyword evidence="7" id="KW-0234">DNA repair</keyword>
<evidence type="ECO:0000259" key="9">
    <source>
        <dbReference type="SMART" id="SM00986"/>
    </source>
</evidence>
<dbReference type="GO" id="GO:0051539">
    <property type="term" value="F:4 iron, 4 sulfur cluster binding"/>
    <property type="evidence" value="ECO:0007669"/>
    <property type="project" value="UniProtKB-KW"/>
</dbReference>
<dbReference type="PANTHER" id="PTHR33693:SF1">
    <property type="entry name" value="TYPE-4 URACIL-DNA GLYCOSYLASE"/>
    <property type="match status" value="1"/>
</dbReference>
<dbReference type="Proteomes" id="UP000294028">
    <property type="component" value="Unassembled WGS sequence"/>
</dbReference>
<keyword evidence="3" id="KW-0227">DNA damage</keyword>
<dbReference type="Gene3D" id="3.40.470.10">
    <property type="entry name" value="Uracil-DNA glycosylase-like domain"/>
    <property type="match status" value="1"/>
</dbReference>
<dbReference type="GO" id="GO:0097506">
    <property type="term" value="F:deaminated base DNA N-glycosylase activity"/>
    <property type="evidence" value="ECO:0007669"/>
    <property type="project" value="UniProtKB-ARBA"/>
</dbReference>
<proteinExistence type="predicted"/>
<dbReference type="Pfam" id="PF03167">
    <property type="entry name" value="UDG"/>
    <property type="match status" value="1"/>
</dbReference>
<evidence type="ECO:0000256" key="3">
    <source>
        <dbReference type="ARBA" id="ARBA00022763"/>
    </source>
</evidence>
<dbReference type="InterPro" id="IPR036895">
    <property type="entry name" value="Uracil-DNA_glycosylase-like_sf"/>
</dbReference>
<dbReference type="SUPFAM" id="SSF52141">
    <property type="entry name" value="Uracil-DNA glycosylase-like"/>
    <property type="match status" value="1"/>
</dbReference>
<dbReference type="SMART" id="SM00987">
    <property type="entry name" value="UreE_C"/>
    <property type="match status" value="1"/>
</dbReference>
<dbReference type="EMBL" id="RZHH01000002">
    <property type="protein sequence ID" value="RYJ14974.1"/>
    <property type="molecule type" value="Genomic_DNA"/>
</dbReference>
<dbReference type="InterPro" id="IPR005122">
    <property type="entry name" value="Uracil-DNA_glycosylase-like"/>
</dbReference>
<name>A0A482TAJ9_9EURY</name>
<dbReference type="RefSeq" id="WP_129785327.1">
    <property type="nucleotide sequence ID" value="NZ_RZHH01000002.1"/>
</dbReference>
<keyword evidence="1" id="KW-0004">4Fe-4S</keyword>
<reference evidence="10 11" key="1">
    <citation type="submission" date="2018-12" db="EMBL/GenBank/DDBJ databases">
        <title>Genome analysis provides insights into bioremediation potentialities of Halogeometricum borinquense strain N11.</title>
        <authorList>
            <person name="Najjari A."/>
            <person name="Youssef N."/>
            <person name="Fhoula I."/>
            <person name="Ben Dhia O."/>
            <person name="Mahjoubi M."/>
            <person name="Ouzari H.I."/>
            <person name="Cherif A."/>
        </authorList>
    </citation>
    <scope>NUCLEOTIDE SEQUENCE [LARGE SCALE GENOMIC DNA]</scope>
    <source>
        <strain evidence="10 11">N11</strain>
    </source>
</reference>
<evidence type="ECO:0000256" key="5">
    <source>
        <dbReference type="ARBA" id="ARBA00023004"/>
    </source>
</evidence>
<dbReference type="PANTHER" id="PTHR33693">
    <property type="entry name" value="TYPE-5 URACIL-DNA GLYCOSYLASE"/>
    <property type="match status" value="1"/>
</dbReference>
<accession>A0A482TAJ9</accession>
<dbReference type="GO" id="GO:0006281">
    <property type="term" value="P:DNA repair"/>
    <property type="evidence" value="ECO:0007669"/>
    <property type="project" value="UniProtKB-KW"/>
</dbReference>
<evidence type="ECO:0000256" key="1">
    <source>
        <dbReference type="ARBA" id="ARBA00022485"/>
    </source>
</evidence>
<keyword evidence="2" id="KW-0479">Metal-binding</keyword>
<gene>
    <name evidence="10" type="ORF">ELS19_14125</name>
</gene>